<dbReference type="CDD" id="cd06170">
    <property type="entry name" value="LuxR_C_like"/>
    <property type="match status" value="1"/>
</dbReference>
<dbReference type="SUPFAM" id="SSF46894">
    <property type="entry name" value="C-terminal effector domain of the bipartite response regulators"/>
    <property type="match status" value="1"/>
</dbReference>
<dbReference type="Pfam" id="PF20586">
    <property type="entry name" value="DUF6788"/>
    <property type="match status" value="1"/>
</dbReference>
<name>A0A402B8M9_9CHLR</name>
<keyword evidence="7" id="KW-1185">Reference proteome</keyword>
<dbReference type="AlphaFoldDB" id="A0A402B8M9"/>
<evidence type="ECO:0000256" key="4">
    <source>
        <dbReference type="SAM" id="MobiDB-lite"/>
    </source>
</evidence>
<feature type="compositionally biased region" description="Polar residues" evidence="4">
    <location>
        <begin position="989"/>
        <end position="1001"/>
    </location>
</feature>
<dbReference type="Gene3D" id="1.25.40.10">
    <property type="entry name" value="Tetratricopeptide repeat domain"/>
    <property type="match status" value="1"/>
</dbReference>
<keyword evidence="2" id="KW-0238">DNA-binding</keyword>
<keyword evidence="1" id="KW-0805">Transcription regulation</keyword>
<accession>A0A402B8M9</accession>
<dbReference type="SUPFAM" id="SSF48452">
    <property type="entry name" value="TPR-like"/>
    <property type="match status" value="1"/>
</dbReference>
<dbReference type="InterPro" id="IPR027417">
    <property type="entry name" value="P-loop_NTPase"/>
</dbReference>
<evidence type="ECO:0000313" key="7">
    <source>
        <dbReference type="Proteomes" id="UP000287171"/>
    </source>
</evidence>
<evidence type="ECO:0000313" key="6">
    <source>
        <dbReference type="EMBL" id="GCE27677.1"/>
    </source>
</evidence>
<dbReference type="GO" id="GO:0006355">
    <property type="term" value="P:regulation of DNA-templated transcription"/>
    <property type="evidence" value="ECO:0007669"/>
    <property type="project" value="InterPro"/>
</dbReference>
<dbReference type="InterPro" id="IPR046738">
    <property type="entry name" value="DUF6788"/>
</dbReference>
<comment type="caution">
    <text evidence="6">The sequence shown here is derived from an EMBL/GenBank/DDBJ whole genome shotgun (WGS) entry which is preliminary data.</text>
</comment>
<feature type="region of interest" description="Disordered" evidence="4">
    <location>
        <begin position="980"/>
        <end position="1001"/>
    </location>
</feature>
<evidence type="ECO:0000259" key="5">
    <source>
        <dbReference type="PROSITE" id="PS50043"/>
    </source>
</evidence>
<dbReference type="PANTHER" id="PTHR44688">
    <property type="entry name" value="DNA-BINDING TRANSCRIPTIONAL ACTIVATOR DEVR_DOSR"/>
    <property type="match status" value="1"/>
</dbReference>
<dbReference type="InterPro" id="IPR036388">
    <property type="entry name" value="WH-like_DNA-bd_sf"/>
</dbReference>
<dbReference type="PRINTS" id="PR00038">
    <property type="entry name" value="HTHLUXR"/>
</dbReference>
<dbReference type="SUPFAM" id="SSF52540">
    <property type="entry name" value="P-loop containing nucleoside triphosphate hydrolases"/>
    <property type="match status" value="1"/>
</dbReference>
<sequence length="1064" mass="121011">MSRAPLHALVWSKEQHFYELYTHGQLMQRFQATEEATWQDWLQGVSSFAFHGARGSLNVHREQRPRGGAYWYAYLTKAGRTRKRYLGRTEILKLSLLEETAQTILPTQQPATMTEREMIPFFSRLTPPRQPNTLVKRERLFIALDKALSTPLTLLSASAGWGKTTLLSVWAHRQKKAQVAWLSLDELDNSPARFWGALISALRRCPGLAANFGEHVITQLQSPQPPPLASCLSVLLHELEVYPSPIVLIVDDYQVIEASAIHQGIAFFLEHLPAHLHLILSSRVDPDLPLARLRAHGHLTEVRADELRFQEGEASQFLDRLLSPPLSEAELQRLMSRTEGWIAGLHLIVLTMQKREDRTAYLETVTGSQRYLLDYVQEDILARLAPDTRDFLLHIAILSRLDAAVCQAVTAAPTRSASQHMLTLLERANLFLVPLDEERRTYRLHDLFREALLSALHTSQPEMALLLHRRAADFYEAEGQWTEAIIHALAGTSFSMAARLMEQTIEQFWVRGEAATMARWILALPDPQLYEHARLALTTALYLLHPVSYATREQRESRRQQVRQLMERVETALRHQANDANQQILATRADATVQATKLEASEAPEALLRRRLHLLRAGISLYEAIESSAFERLPALHQEMQELDRDEEIIWHMLPLFCDVVYYTARQERAKLLPHLLEARQRVRRSGSQFAATRVIQWLALAAEEAGQLHLAYQESLAALDMIEQTASYVLLQGYFRDILTIVLYQWNRLEEARGWLRRVIQDATTWQQNDLLLSGYVRLLHVELARGDLPAGRHTLQEFEQLEGYHRRNWLPMMRAQWWLAQGQLKEAINWAISTVIPEGAWERSVYAAFPVIIRVYFAAQRWEEALELLVRFRQSLGRSANSRITLTYLAQYMVALYHTGQSEQAYEVGMRLLALTETEGYLRVYLDEGEPMRQVLEALLSSHAYQHALADSTLVYISQLLATSVQEQAHANSSLVPASALAPDTSPGRQESASLSASGVSLTQREQDVLRLLNIGASNQDIARTLVIELPTVKKHVSNLLGKLGATSRIQAVAMARARSLL</sequence>
<feature type="domain" description="HTH luxR-type" evidence="5">
    <location>
        <begin position="997"/>
        <end position="1062"/>
    </location>
</feature>
<dbReference type="RefSeq" id="WP_126627984.1">
    <property type="nucleotide sequence ID" value="NZ_BIFT01000001.1"/>
</dbReference>
<dbReference type="PANTHER" id="PTHR44688:SF25">
    <property type="entry name" value="HTH LUXR-TYPE DOMAIN-CONTAINING PROTEIN"/>
    <property type="match status" value="1"/>
</dbReference>
<dbReference type="PROSITE" id="PS50043">
    <property type="entry name" value="HTH_LUXR_2"/>
    <property type="match status" value="1"/>
</dbReference>
<dbReference type="Pfam" id="PF25873">
    <property type="entry name" value="WHD_MalT"/>
    <property type="match status" value="1"/>
</dbReference>
<proteinExistence type="predicted"/>
<evidence type="ECO:0000256" key="2">
    <source>
        <dbReference type="ARBA" id="ARBA00023125"/>
    </source>
</evidence>
<evidence type="ECO:0000256" key="3">
    <source>
        <dbReference type="ARBA" id="ARBA00023163"/>
    </source>
</evidence>
<dbReference type="GO" id="GO:0003677">
    <property type="term" value="F:DNA binding"/>
    <property type="evidence" value="ECO:0007669"/>
    <property type="project" value="UniProtKB-KW"/>
</dbReference>
<dbReference type="InterPro" id="IPR041617">
    <property type="entry name" value="TPR_MalT"/>
</dbReference>
<dbReference type="InterPro" id="IPR016032">
    <property type="entry name" value="Sig_transdc_resp-reg_C-effctor"/>
</dbReference>
<dbReference type="EMBL" id="BIFT01000001">
    <property type="protein sequence ID" value="GCE27677.1"/>
    <property type="molecule type" value="Genomic_DNA"/>
</dbReference>
<dbReference type="SMART" id="SM00421">
    <property type="entry name" value="HTH_LUXR"/>
    <property type="match status" value="1"/>
</dbReference>
<dbReference type="InterPro" id="IPR000792">
    <property type="entry name" value="Tscrpt_reg_LuxR_C"/>
</dbReference>
<reference evidence="7" key="1">
    <citation type="submission" date="2018-12" db="EMBL/GenBank/DDBJ databases">
        <title>Tengunoibacter tsumagoiensis gen. nov., sp. nov., Dictyobacter kobayashii sp. nov., D. alpinus sp. nov., and D. joshuensis sp. nov. and description of Dictyobacteraceae fam. nov. within the order Ktedonobacterales isolated from Tengu-no-mugimeshi.</title>
        <authorList>
            <person name="Wang C.M."/>
            <person name="Zheng Y."/>
            <person name="Sakai Y."/>
            <person name="Toyoda A."/>
            <person name="Minakuchi Y."/>
            <person name="Abe K."/>
            <person name="Yokota A."/>
            <person name="Yabe S."/>
        </authorList>
    </citation>
    <scope>NUCLEOTIDE SEQUENCE [LARGE SCALE GENOMIC DNA]</scope>
    <source>
        <strain evidence="7">Uno16</strain>
    </source>
</reference>
<evidence type="ECO:0000256" key="1">
    <source>
        <dbReference type="ARBA" id="ARBA00023015"/>
    </source>
</evidence>
<keyword evidence="3" id="KW-0804">Transcription</keyword>
<dbReference type="OrthoDB" id="135193at2"/>
<organism evidence="6 7">
    <name type="scientific">Dictyobacter alpinus</name>
    <dbReference type="NCBI Taxonomy" id="2014873"/>
    <lineage>
        <taxon>Bacteria</taxon>
        <taxon>Bacillati</taxon>
        <taxon>Chloroflexota</taxon>
        <taxon>Ktedonobacteria</taxon>
        <taxon>Ktedonobacterales</taxon>
        <taxon>Dictyobacteraceae</taxon>
        <taxon>Dictyobacter</taxon>
    </lineage>
</organism>
<gene>
    <name evidence="6" type="ORF">KDA_31610</name>
</gene>
<protein>
    <recommendedName>
        <fullName evidence="5">HTH luxR-type domain-containing protein</fullName>
    </recommendedName>
</protein>
<dbReference type="Pfam" id="PF00196">
    <property type="entry name" value="GerE"/>
    <property type="match status" value="1"/>
</dbReference>
<dbReference type="Gene3D" id="3.40.50.300">
    <property type="entry name" value="P-loop containing nucleotide triphosphate hydrolases"/>
    <property type="match status" value="1"/>
</dbReference>
<dbReference type="InterPro" id="IPR059106">
    <property type="entry name" value="WHD_MalT"/>
</dbReference>
<dbReference type="Proteomes" id="UP000287171">
    <property type="component" value="Unassembled WGS sequence"/>
</dbReference>
<dbReference type="Pfam" id="PF17874">
    <property type="entry name" value="TPR_MalT"/>
    <property type="match status" value="1"/>
</dbReference>
<dbReference type="PROSITE" id="PS00622">
    <property type="entry name" value="HTH_LUXR_1"/>
    <property type="match status" value="1"/>
</dbReference>
<dbReference type="InterPro" id="IPR011990">
    <property type="entry name" value="TPR-like_helical_dom_sf"/>
</dbReference>
<dbReference type="Gene3D" id="1.10.10.10">
    <property type="entry name" value="Winged helix-like DNA-binding domain superfamily/Winged helix DNA-binding domain"/>
    <property type="match status" value="1"/>
</dbReference>